<organism evidence="7 8">
    <name type="scientific">Thermobaculum terrenum (strain ATCC BAA-798 / CCMEE 7001 / YNP1)</name>
    <dbReference type="NCBI Taxonomy" id="525904"/>
    <lineage>
        <taxon>Bacteria</taxon>
        <taxon>Bacillati</taxon>
        <taxon>Chloroflexota</taxon>
        <taxon>Chloroflexia</taxon>
        <taxon>Candidatus Thermobaculales</taxon>
        <taxon>Candidatus Thermobaculaceae</taxon>
        <taxon>Thermobaculum</taxon>
    </lineage>
</organism>
<dbReference type="PROSITE" id="PS51006">
    <property type="entry name" value="PABS_2"/>
    <property type="match status" value="1"/>
</dbReference>
<feature type="transmembrane region" description="Helical" evidence="5">
    <location>
        <begin position="182"/>
        <end position="198"/>
    </location>
</feature>
<dbReference type="EMBL" id="CP001825">
    <property type="protein sequence ID" value="ACZ41853.1"/>
    <property type="molecule type" value="Genomic_DNA"/>
</dbReference>
<feature type="transmembrane region" description="Helical" evidence="5">
    <location>
        <begin position="152"/>
        <end position="176"/>
    </location>
</feature>
<dbReference type="OrthoDB" id="9761985at2"/>
<evidence type="ECO:0000313" key="7">
    <source>
        <dbReference type="EMBL" id="ACZ41853.1"/>
    </source>
</evidence>
<dbReference type="InterPro" id="IPR030374">
    <property type="entry name" value="PABS"/>
</dbReference>
<keyword evidence="2 4" id="KW-0808">Transferase</keyword>
<protein>
    <submittedName>
        <fullName evidence="7">Spermine synthase</fullName>
    </submittedName>
</protein>
<keyword evidence="5" id="KW-0812">Transmembrane</keyword>
<keyword evidence="8" id="KW-1185">Reference proteome</keyword>
<dbReference type="CDD" id="cd02440">
    <property type="entry name" value="AdoMet_MTases"/>
    <property type="match status" value="1"/>
</dbReference>
<dbReference type="AlphaFoldDB" id="D1CFZ7"/>
<dbReference type="PANTHER" id="PTHR43317:SF1">
    <property type="entry name" value="THERMOSPERMINE SYNTHASE ACAULIS5"/>
    <property type="match status" value="1"/>
</dbReference>
<dbReference type="SUPFAM" id="SSF53335">
    <property type="entry name" value="S-adenosyl-L-methionine-dependent methyltransferases"/>
    <property type="match status" value="1"/>
</dbReference>
<keyword evidence="5" id="KW-1133">Transmembrane helix</keyword>
<feature type="transmembrane region" description="Helical" evidence="5">
    <location>
        <begin position="72"/>
        <end position="90"/>
    </location>
</feature>
<dbReference type="STRING" id="525904.Tter_0936"/>
<feature type="transmembrane region" description="Helical" evidence="5">
    <location>
        <begin position="110"/>
        <end position="131"/>
    </location>
</feature>
<evidence type="ECO:0000256" key="1">
    <source>
        <dbReference type="ARBA" id="ARBA00007867"/>
    </source>
</evidence>
<dbReference type="NCBIfam" id="NF037959">
    <property type="entry name" value="MFS_SpdSyn"/>
    <property type="match status" value="1"/>
</dbReference>
<keyword evidence="3 4" id="KW-0620">Polyamine biosynthesis</keyword>
<feature type="transmembrane region" description="Helical" evidence="5">
    <location>
        <begin position="38"/>
        <end position="60"/>
    </location>
</feature>
<feature type="transmembrane region" description="Helical" evidence="5">
    <location>
        <begin position="205"/>
        <end position="222"/>
    </location>
</feature>
<evidence type="ECO:0000256" key="5">
    <source>
        <dbReference type="SAM" id="Phobius"/>
    </source>
</evidence>
<dbReference type="KEGG" id="ttr:Tter_0936"/>
<dbReference type="PANTHER" id="PTHR43317">
    <property type="entry name" value="THERMOSPERMINE SYNTHASE ACAULIS5"/>
    <property type="match status" value="1"/>
</dbReference>
<dbReference type="GO" id="GO:0016740">
    <property type="term" value="F:transferase activity"/>
    <property type="evidence" value="ECO:0007669"/>
    <property type="project" value="UniProtKB-UniRule"/>
</dbReference>
<evidence type="ECO:0000256" key="3">
    <source>
        <dbReference type="ARBA" id="ARBA00023115"/>
    </source>
</evidence>
<dbReference type="Pfam" id="PF01564">
    <property type="entry name" value="Spermine_synth"/>
    <property type="match status" value="1"/>
</dbReference>
<keyword evidence="5" id="KW-0472">Membrane</keyword>
<dbReference type="eggNOG" id="COG0421">
    <property type="taxonomic scope" value="Bacteria"/>
</dbReference>
<comment type="similarity">
    <text evidence="1">Belongs to the spermidine/spermine synthase family.</text>
</comment>
<reference evidence="8" key="1">
    <citation type="journal article" date="2010" name="Stand. Genomic Sci.">
        <title>Complete genome sequence of 'Thermobaculum terrenum' type strain (YNP1).</title>
        <authorList>
            <person name="Kiss H."/>
            <person name="Cleland D."/>
            <person name="Lapidus A."/>
            <person name="Lucas S."/>
            <person name="Glavina Del Rio T."/>
            <person name="Nolan M."/>
            <person name="Tice H."/>
            <person name="Han C."/>
            <person name="Goodwin L."/>
            <person name="Pitluck S."/>
            <person name="Liolios K."/>
            <person name="Ivanova N."/>
            <person name="Mavromatis K."/>
            <person name="Ovchinnikova G."/>
            <person name="Pati A."/>
            <person name="Chen A."/>
            <person name="Palaniappan K."/>
            <person name="Land M."/>
            <person name="Hauser L."/>
            <person name="Chang Y."/>
            <person name="Jeffries C."/>
            <person name="Lu M."/>
            <person name="Brettin T."/>
            <person name="Detter J."/>
            <person name="Goker M."/>
            <person name="Tindall B."/>
            <person name="Beck B."/>
            <person name="McDermott T."/>
            <person name="Woyke T."/>
            <person name="Bristow J."/>
            <person name="Eisen J."/>
            <person name="Markowitz V."/>
            <person name="Hugenholtz P."/>
            <person name="Kyrpides N."/>
            <person name="Klenk H."/>
            <person name="Cheng J."/>
        </authorList>
    </citation>
    <scope>NUCLEOTIDE SEQUENCE [LARGE SCALE GENOMIC DNA]</scope>
    <source>
        <strain evidence="8">ATCC BAA-798 / YNP1</strain>
    </source>
</reference>
<evidence type="ECO:0000259" key="6">
    <source>
        <dbReference type="PROSITE" id="PS51006"/>
    </source>
</evidence>
<dbReference type="InterPro" id="IPR029063">
    <property type="entry name" value="SAM-dependent_MTases_sf"/>
</dbReference>
<gene>
    <name evidence="7" type="ordered locus">Tter_0936</name>
</gene>
<dbReference type="HOGENOM" id="CLU_008530_1_0_0"/>
<dbReference type="Gene3D" id="3.40.50.150">
    <property type="entry name" value="Vaccinia Virus protein VP39"/>
    <property type="match status" value="1"/>
</dbReference>
<name>D1CFZ7_THET1</name>
<evidence type="ECO:0000313" key="8">
    <source>
        <dbReference type="Proteomes" id="UP000000323"/>
    </source>
</evidence>
<evidence type="ECO:0000256" key="2">
    <source>
        <dbReference type="ARBA" id="ARBA00022679"/>
    </source>
</evidence>
<feature type="active site" description="Proton acceptor" evidence="4">
    <location>
        <position position="373"/>
    </location>
</feature>
<dbReference type="Proteomes" id="UP000000323">
    <property type="component" value="Chromosome 1"/>
</dbReference>
<proteinExistence type="inferred from homology"/>
<accession>D1CFZ7</accession>
<feature type="domain" description="PABS" evidence="6">
    <location>
        <begin position="219"/>
        <end position="458"/>
    </location>
</feature>
<sequence>MKNSRDLLLPFVVFTAGATVMATEMGASRLLAPYFGDSLIIWANLIGMILIYLTLGYALGGRFADRYPYKSGLYKLTAWSGFLIILIPILSRPLLRWSTEGFAELSAGIFFGSLFSILLLFALPVTMLGAVSPYAMRVKIESVSEAGHTAGYLYAISTLGSIFGTFVPVLLLQPWIGTTRSIWIFGFVLLAVSLLGLAKELGRRSIPYAVMLALSIFLMVLFDTSRIKAAEMGQLLYEGESMYNYIQVVRDDNGWVDLILNEGHATHSRYNPNQILTGGPWDYFMLAPLFRPEGLDTPVRDALMIGLAAGTMPRQYSIVYPNTHIDGVEIDGRIVEVGRKYFDMNEPQLNVIVDDGRYFLRRTDKKYDIIAIDAYRQPYIPFHLTTHEFFEEVRQHLKPNGIVVINAGRAPGDYRLVNALASTMKSVYPNVFAIDTAAYLNTLIYATNEPMTIQQFWNNAEKVRDPYLTTILEWVRSSGNIRELSMTERPFTDDWAPVERVIDQMIYKYAITQGKE</sequence>
<dbReference type="RefSeq" id="WP_012874888.1">
    <property type="nucleotide sequence ID" value="NC_013525.1"/>
</dbReference>
<evidence type="ECO:0000256" key="4">
    <source>
        <dbReference type="PROSITE-ProRule" id="PRU00354"/>
    </source>
</evidence>
<dbReference type="GO" id="GO:0006596">
    <property type="term" value="P:polyamine biosynthetic process"/>
    <property type="evidence" value="ECO:0007669"/>
    <property type="project" value="UniProtKB-UniRule"/>
</dbReference>